<keyword evidence="11" id="KW-1185">Reference proteome</keyword>
<keyword evidence="5" id="KW-0472">Membrane</keyword>
<keyword evidence="3" id="KW-0309">Germination</keyword>
<evidence type="ECO:0000259" key="9">
    <source>
        <dbReference type="Pfam" id="PF25198"/>
    </source>
</evidence>
<sequence>MRRLVCLLLAFLPLLLLTSSCYGLRQINELAIVTAVGLDVGKEPDSVKLSVQIIRPADARGQTGAPSGGTGEPIYSVSAEGKSIFEAIRNLGHFTSRRVYWAHNFLIVMHESYARRGIGDMIDFFTRNHELRMNTWVTVTPDSPSEVISTITGLEVVPGEAVDRLFRNVQIVGLAPASNMMNLEEAYLSRSVEPVVAQVRLVTRGISNKRPEQHGSIKQVDLEGAAAFVNDKMVGWLSPKETKGLMFFLQKLKSGIEVIPCPNNQNKIVTMEFKDIDFKVKPSYSDKLPSFHIRLMIKADVVENNCGAPMTDLREETEEALEAKLNSEIQSVLTKAQQQYHSDFLKLGDVFRNKFPMEWKQLGSKWGAAFSEAQTTVEIKTTIKSTVLKAAEQGVK</sequence>
<evidence type="ECO:0000256" key="3">
    <source>
        <dbReference type="ARBA" id="ARBA00022544"/>
    </source>
</evidence>
<dbReference type="PANTHER" id="PTHR35789">
    <property type="entry name" value="SPORE GERMINATION PROTEIN B3"/>
    <property type="match status" value="1"/>
</dbReference>
<dbReference type="RefSeq" id="WP_127457955.1">
    <property type="nucleotide sequence ID" value="NZ_JAROBY010000069.1"/>
</dbReference>
<dbReference type="Gene3D" id="3.30.300.210">
    <property type="entry name" value="Nutrient germinant receptor protein C, domain 3"/>
    <property type="match status" value="1"/>
</dbReference>
<comment type="subcellular location">
    <subcellularLocation>
        <location evidence="1">Membrane</location>
        <topology evidence="1">Lipid-anchor</topology>
    </subcellularLocation>
</comment>
<evidence type="ECO:0000256" key="7">
    <source>
        <dbReference type="ARBA" id="ARBA00023288"/>
    </source>
</evidence>
<dbReference type="InterPro" id="IPR057336">
    <property type="entry name" value="GerAC_N"/>
</dbReference>
<evidence type="ECO:0000256" key="5">
    <source>
        <dbReference type="ARBA" id="ARBA00023136"/>
    </source>
</evidence>
<dbReference type="Proteomes" id="UP001355653">
    <property type="component" value="Unassembled WGS sequence"/>
</dbReference>
<dbReference type="InterPro" id="IPR038501">
    <property type="entry name" value="Spore_GerAC_C_sf"/>
</dbReference>
<evidence type="ECO:0000313" key="11">
    <source>
        <dbReference type="Proteomes" id="UP001355653"/>
    </source>
</evidence>
<protein>
    <submittedName>
        <fullName evidence="10">Ger(X)C family spore germination protein</fullName>
    </submittedName>
</protein>
<evidence type="ECO:0000256" key="6">
    <source>
        <dbReference type="ARBA" id="ARBA00023139"/>
    </source>
</evidence>
<evidence type="ECO:0000256" key="4">
    <source>
        <dbReference type="ARBA" id="ARBA00022729"/>
    </source>
</evidence>
<dbReference type="Pfam" id="PF05504">
    <property type="entry name" value="Spore_GerAC"/>
    <property type="match status" value="1"/>
</dbReference>
<evidence type="ECO:0000313" key="10">
    <source>
        <dbReference type="EMBL" id="MEB4798113.1"/>
    </source>
</evidence>
<keyword evidence="7" id="KW-0449">Lipoprotein</keyword>
<proteinExistence type="inferred from homology"/>
<dbReference type="InterPro" id="IPR008844">
    <property type="entry name" value="Spore_GerAC-like"/>
</dbReference>
<keyword evidence="6" id="KW-0564">Palmitate</keyword>
<feature type="domain" description="Spore germination GerAC-like C-terminal" evidence="8">
    <location>
        <begin position="223"/>
        <end position="386"/>
    </location>
</feature>
<dbReference type="Gene3D" id="6.20.190.10">
    <property type="entry name" value="Nutrient germinant receptor protein C, domain 1"/>
    <property type="match status" value="1"/>
</dbReference>
<name>A0ABU6DK55_9BACL</name>
<organism evidence="10 11">
    <name type="scientific">Paenibacillus chondroitinus</name>
    <dbReference type="NCBI Taxonomy" id="59842"/>
    <lineage>
        <taxon>Bacteria</taxon>
        <taxon>Bacillati</taxon>
        <taxon>Bacillota</taxon>
        <taxon>Bacilli</taxon>
        <taxon>Bacillales</taxon>
        <taxon>Paenibacillaceae</taxon>
        <taxon>Paenibacillus</taxon>
    </lineage>
</organism>
<evidence type="ECO:0000256" key="1">
    <source>
        <dbReference type="ARBA" id="ARBA00004635"/>
    </source>
</evidence>
<evidence type="ECO:0000256" key="2">
    <source>
        <dbReference type="ARBA" id="ARBA00007886"/>
    </source>
</evidence>
<dbReference type="PANTHER" id="PTHR35789:SF1">
    <property type="entry name" value="SPORE GERMINATION PROTEIN B3"/>
    <property type="match status" value="1"/>
</dbReference>
<dbReference type="PROSITE" id="PS51257">
    <property type="entry name" value="PROKAR_LIPOPROTEIN"/>
    <property type="match status" value="1"/>
</dbReference>
<evidence type="ECO:0000259" key="8">
    <source>
        <dbReference type="Pfam" id="PF05504"/>
    </source>
</evidence>
<gene>
    <name evidence="10" type="ORF">P5G65_29830</name>
</gene>
<feature type="domain" description="Spore germination protein N-terminal" evidence="9">
    <location>
        <begin position="25"/>
        <end position="200"/>
    </location>
</feature>
<comment type="caution">
    <text evidence="10">The sequence shown here is derived from an EMBL/GenBank/DDBJ whole genome shotgun (WGS) entry which is preliminary data.</text>
</comment>
<dbReference type="Pfam" id="PF25198">
    <property type="entry name" value="Spore_GerAC_N"/>
    <property type="match status" value="1"/>
</dbReference>
<keyword evidence="4" id="KW-0732">Signal</keyword>
<accession>A0ABU6DK55</accession>
<dbReference type="InterPro" id="IPR046953">
    <property type="entry name" value="Spore_GerAC-like_C"/>
</dbReference>
<reference evidence="10 11" key="1">
    <citation type="submission" date="2023-03" db="EMBL/GenBank/DDBJ databases">
        <title>Bacillus Genome Sequencing.</title>
        <authorList>
            <person name="Dunlap C."/>
        </authorList>
    </citation>
    <scope>NUCLEOTIDE SEQUENCE [LARGE SCALE GENOMIC DNA]</scope>
    <source>
        <strain evidence="10 11">NRS-1351</strain>
    </source>
</reference>
<comment type="similarity">
    <text evidence="2">Belongs to the GerABKC lipoprotein family.</text>
</comment>
<dbReference type="EMBL" id="JAROBY010000069">
    <property type="protein sequence ID" value="MEB4798113.1"/>
    <property type="molecule type" value="Genomic_DNA"/>
</dbReference>
<dbReference type="NCBIfam" id="TIGR02887">
    <property type="entry name" value="spore_ger_x_C"/>
    <property type="match status" value="1"/>
</dbReference>